<dbReference type="AlphaFoldDB" id="A0AAW1IXP5"/>
<accession>A0AAW1IXP5</accession>
<evidence type="ECO:0000313" key="2">
    <source>
        <dbReference type="Proteomes" id="UP001458880"/>
    </source>
</evidence>
<gene>
    <name evidence="1" type="ORF">QE152_g33392</name>
</gene>
<proteinExistence type="predicted"/>
<dbReference type="Proteomes" id="UP001458880">
    <property type="component" value="Unassembled WGS sequence"/>
</dbReference>
<protein>
    <submittedName>
        <fullName evidence="1">Uncharacterized protein</fullName>
    </submittedName>
</protein>
<evidence type="ECO:0000313" key="1">
    <source>
        <dbReference type="EMBL" id="KAK9694642.1"/>
    </source>
</evidence>
<sequence length="112" mass="13047">MSRFSYSLTPNIFHHFVPDQPITLKVLRNCKALIRRFAKVLRLAINSRERRVLSSTDSVRVDHHHLIDAASRLAINSRERRVLSSTDSVRVDHHHLIDAASPMSAQIRWMWI</sequence>
<dbReference type="EMBL" id="JASPKY010000506">
    <property type="protein sequence ID" value="KAK9694642.1"/>
    <property type="molecule type" value="Genomic_DNA"/>
</dbReference>
<reference evidence="1 2" key="1">
    <citation type="journal article" date="2024" name="BMC Genomics">
        <title>De novo assembly and annotation of Popillia japonica's genome with initial clues to its potential as an invasive pest.</title>
        <authorList>
            <person name="Cucini C."/>
            <person name="Boschi S."/>
            <person name="Funari R."/>
            <person name="Cardaioli E."/>
            <person name="Iannotti N."/>
            <person name="Marturano G."/>
            <person name="Paoli F."/>
            <person name="Bruttini M."/>
            <person name="Carapelli A."/>
            <person name="Frati F."/>
            <person name="Nardi F."/>
        </authorList>
    </citation>
    <scope>NUCLEOTIDE SEQUENCE [LARGE SCALE GENOMIC DNA]</scope>
    <source>
        <strain evidence="1">DMR45628</strain>
    </source>
</reference>
<comment type="caution">
    <text evidence="1">The sequence shown here is derived from an EMBL/GenBank/DDBJ whole genome shotgun (WGS) entry which is preliminary data.</text>
</comment>
<name>A0AAW1IXP5_POPJA</name>
<organism evidence="1 2">
    <name type="scientific">Popillia japonica</name>
    <name type="common">Japanese beetle</name>
    <dbReference type="NCBI Taxonomy" id="7064"/>
    <lineage>
        <taxon>Eukaryota</taxon>
        <taxon>Metazoa</taxon>
        <taxon>Ecdysozoa</taxon>
        <taxon>Arthropoda</taxon>
        <taxon>Hexapoda</taxon>
        <taxon>Insecta</taxon>
        <taxon>Pterygota</taxon>
        <taxon>Neoptera</taxon>
        <taxon>Endopterygota</taxon>
        <taxon>Coleoptera</taxon>
        <taxon>Polyphaga</taxon>
        <taxon>Scarabaeiformia</taxon>
        <taxon>Scarabaeidae</taxon>
        <taxon>Rutelinae</taxon>
        <taxon>Popillia</taxon>
    </lineage>
</organism>
<keyword evidence="2" id="KW-1185">Reference proteome</keyword>